<keyword evidence="2" id="KW-1185">Reference proteome</keyword>
<reference evidence="1 2" key="1">
    <citation type="journal article" date="2018" name="Front. Plant Sci.">
        <title>Red Clover (Trifolium pratense) and Zigzag Clover (T. medium) - A Picture of Genomic Similarities and Differences.</title>
        <authorList>
            <person name="Dluhosova J."/>
            <person name="Istvanek J."/>
            <person name="Nedelnik J."/>
            <person name="Repkova J."/>
        </authorList>
    </citation>
    <scope>NUCLEOTIDE SEQUENCE [LARGE SCALE GENOMIC DNA]</scope>
    <source>
        <strain evidence="2">cv. 10/8</strain>
        <tissue evidence="1">Leaf</tissue>
    </source>
</reference>
<accession>A0A392WBG9</accession>
<sequence length="32" mass="3633">MPLKKTEKFKVSTPSWPRWTGIVATIGFAVQK</sequence>
<feature type="non-terminal residue" evidence="1">
    <location>
        <position position="32"/>
    </location>
</feature>
<name>A0A392WBG9_9FABA</name>
<comment type="caution">
    <text evidence="1">The sequence shown here is derived from an EMBL/GenBank/DDBJ whole genome shotgun (WGS) entry which is preliminary data.</text>
</comment>
<protein>
    <submittedName>
        <fullName evidence="1">Uncharacterized protein</fullName>
    </submittedName>
</protein>
<dbReference type="Proteomes" id="UP000265520">
    <property type="component" value="Unassembled WGS sequence"/>
</dbReference>
<evidence type="ECO:0000313" key="1">
    <source>
        <dbReference type="EMBL" id="MCI96175.1"/>
    </source>
</evidence>
<proteinExistence type="predicted"/>
<organism evidence="1 2">
    <name type="scientific">Trifolium medium</name>
    <dbReference type="NCBI Taxonomy" id="97028"/>
    <lineage>
        <taxon>Eukaryota</taxon>
        <taxon>Viridiplantae</taxon>
        <taxon>Streptophyta</taxon>
        <taxon>Embryophyta</taxon>
        <taxon>Tracheophyta</taxon>
        <taxon>Spermatophyta</taxon>
        <taxon>Magnoliopsida</taxon>
        <taxon>eudicotyledons</taxon>
        <taxon>Gunneridae</taxon>
        <taxon>Pentapetalae</taxon>
        <taxon>rosids</taxon>
        <taxon>fabids</taxon>
        <taxon>Fabales</taxon>
        <taxon>Fabaceae</taxon>
        <taxon>Papilionoideae</taxon>
        <taxon>50 kb inversion clade</taxon>
        <taxon>NPAAA clade</taxon>
        <taxon>Hologalegina</taxon>
        <taxon>IRL clade</taxon>
        <taxon>Trifolieae</taxon>
        <taxon>Trifolium</taxon>
    </lineage>
</organism>
<dbReference type="EMBL" id="LXQA011407589">
    <property type="protein sequence ID" value="MCI96175.1"/>
    <property type="molecule type" value="Genomic_DNA"/>
</dbReference>
<dbReference type="AlphaFoldDB" id="A0A392WBG9"/>
<evidence type="ECO:0000313" key="2">
    <source>
        <dbReference type="Proteomes" id="UP000265520"/>
    </source>
</evidence>